<dbReference type="InterPro" id="IPR052105">
    <property type="entry name" value="MGAT5_Glycosyltransferase"/>
</dbReference>
<evidence type="ECO:0000313" key="17">
    <source>
        <dbReference type="Proteomes" id="UP000699462"/>
    </source>
</evidence>
<comment type="pathway">
    <text evidence="2">Protein modification; protein glycosylation.</text>
</comment>
<keyword evidence="11 14" id="KW-0472">Membrane</keyword>
<keyword evidence="12" id="KW-0325">Glycoprotein</keyword>
<evidence type="ECO:0000256" key="11">
    <source>
        <dbReference type="ARBA" id="ARBA00023136"/>
    </source>
</evidence>
<keyword evidence="8" id="KW-0735">Signal-anchor</keyword>
<dbReference type="GO" id="GO:0030144">
    <property type="term" value="F:alpha-1,6-mannosylglycoprotein 6-beta-N-acetylglucosaminyltransferase activity"/>
    <property type="evidence" value="ECO:0007669"/>
    <property type="project" value="UniProtKB-EC"/>
</dbReference>
<comment type="subcellular location">
    <subcellularLocation>
        <location evidence="1">Golgi apparatus membrane</location>
        <topology evidence="1">Single-pass type II membrane protein</topology>
    </subcellularLocation>
</comment>
<comment type="catalytic activity">
    <reaction evidence="13">
        <text>N(4)-{beta-D-GlcNAc-(1-&gt;2)-[beta-D-GlcNAc-(1-&gt;4)]-alpha-D-Man-(1-&gt;3)-[beta-D-GlcNAc-(1-&gt;2)-alpha-D-Man-(1-&gt;6)]-beta-D-Man-(1-&gt;4)-beta-D-GlcNAc-(1-&gt;4)-beta-D-GlcNAc}-L-asparaginyl-[protein] + UDP-N-acetyl-alpha-D-glucosamine = N(4)-{beta-D-GlcNAc-(1-&gt;2)-[beta-D-GlcNAc-(1-&gt;4)]-alpha-D-Man-(1-&gt;3)-[beta-D-GlcNAc-(1-&gt;2)-[beta-D-GlcNAc-(1-&gt;6)]-alpha-D-Man-(1-&gt;6)]-beta-D-Man-(1-&gt;4)-beta-D-GlcNAc-(1-&gt;4)-beta-D-GlcNAc}-L-asparaginyl-[protein] + UDP + H(+)</text>
        <dbReference type="Rhea" id="RHEA:16921"/>
        <dbReference type="Rhea" id="RHEA-COMP:14374"/>
        <dbReference type="Rhea" id="RHEA-COMP:14377"/>
        <dbReference type="ChEBI" id="CHEBI:15378"/>
        <dbReference type="ChEBI" id="CHEBI:57705"/>
        <dbReference type="ChEBI" id="CHEBI:58223"/>
        <dbReference type="ChEBI" id="CHEBI:139507"/>
        <dbReference type="ChEBI" id="CHEBI:139510"/>
        <dbReference type="EC" id="2.4.1.155"/>
    </reaction>
</comment>
<evidence type="ECO:0000256" key="14">
    <source>
        <dbReference type="SAM" id="Phobius"/>
    </source>
</evidence>
<gene>
    <name evidence="16" type="ORF">P879_04912</name>
</gene>
<keyword evidence="17" id="KW-1185">Reference proteome</keyword>
<comment type="similarity">
    <text evidence="3">Belongs to the glycosyltransferase 18 family.</text>
</comment>
<dbReference type="Pfam" id="PF15024">
    <property type="entry name" value="Glyco_transf_18"/>
    <property type="match status" value="1"/>
</dbReference>
<name>A0A8T0D3I7_9TREM</name>
<dbReference type="InterPro" id="IPR026116">
    <property type="entry name" value="GT18_cat"/>
</dbReference>
<keyword evidence="10" id="KW-0333">Golgi apparatus</keyword>
<evidence type="ECO:0000256" key="2">
    <source>
        <dbReference type="ARBA" id="ARBA00004922"/>
    </source>
</evidence>
<evidence type="ECO:0000256" key="6">
    <source>
        <dbReference type="ARBA" id="ARBA00022679"/>
    </source>
</evidence>
<keyword evidence="6" id="KW-0808">Transferase</keyword>
<organism evidence="16 17">
    <name type="scientific">Paragonimus westermani</name>
    <dbReference type="NCBI Taxonomy" id="34504"/>
    <lineage>
        <taxon>Eukaryota</taxon>
        <taxon>Metazoa</taxon>
        <taxon>Spiralia</taxon>
        <taxon>Lophotrochozoa</taxon>
        <taxon>Platyhelminthes</taxon>
        <taxon>Trematoda</taxon>
        <taxon>Digenea</taxon>
        <taxon>Plagiorchiida</taxon>
        <taxon>Troglotremata</taxon>
        <taxon>Troglotrematidae</taxon>
        <taxon>Paragonimus</taxon>
    </lineage>
</organism>
<evidence type="ECO:0000256" key="5">
    <source>
        <dbReference type="ARBA" id="ARBA00022676"/>
    </source>
</evidence>
<protein>
    <recommendedName>
        <fullName evidence="4">alpha-1,6-mannosyl-glycoprotein 6-beta-N-acetylglucosaminyltransferase</fullName>
        <ecNumber evidence="4">2.4.1.155</ecNumber>
    </recommendedName>
</protein>
<reference evidence="16 17" key="1">
    <citation type="submission" date="2019-07" db="EMBL/GenBank/DDBJ databases">
        <title>Annotation for the trematode Paragonimus westermani.</title>
        <authorList>
            <person name="Choi Y.-J."/>
        </authorList>
    </citation>
    <scope>NUCLEOTIDE SEQUENCE [LARGE SCALE GENOMIC DNA]</scope>
    <source>
        <strain evidence="16">180907_Pwestermani</strain>
    </source>
</reference>
<dbReference type="PANTHER" id="PTHR15075">
    <property type="entry name" value="ALPHA-MANNOSIDE BETA-1,6-N-ACETYLGLUCOSAMINYLTRANSFERASE"/>
    <property type="match status" value="1"/>
</dbReference>
<dbReference type="GO" id="GO:0006487">
    <property type="term" value="P:protein N-linked glycosylation"/>
    <property type="evidence" value="ECO:0007669"/>
    <property type="project" value="TreeGrafter"/>
</dbReference>
<evidence type="ECO:0000313" key="16">
    <source>
        <dbReference type="EMBL" id="KAF8561278.1"/>
    </source>
</evidence>
<sequence length="648" mass="73067">MWCSRGEFQRRCLILLGVFHIVAAIILLIGHETGSKLNSERPNDLKQVQTNVLTQDGKLPDNIDGDCKRKIQHVLANWQSDACFSELGVNGTIESVFQYLKNVYVCPKADSSRDKANLVRDLDNLLLLVRTSGAHRKSEKFMIQRILRMWPNWLNGVNTYERWALTSTFSESGDGQPHIMGRTKMNILLHMGLLTLNPSIGIEENIESGGPLGEIVQWTDLIVALYLLGHQVTLSKDLQVTRGLLGTEKYRGTQCDEASNQIDLIYTDIRGFGQINQMNIHVLTCKLRVLDSFGTQAKYNRGRRTEFGGLNLNLQQFYTLLPHSPDNTFLGFVVETTALPEQNIQLRHSKPIALVAGKVAKMWEKSKTYLEVLSEYFEVHGNVADGTEKNLPSFVVNHKFDSGADYLRLLRSAKLTSQHPYVEHYIGEPYSYLIDKNNTTQIRQVMKQLLATSVNSGYTTFEFTTTGYLERLNAFLEHQWFCNHSKPTSSSSSVHHFPDALIGTKSMYSTAAMHTVLAQAGESCSTACDRLTNVQGGVDASVISYLHRRTREVQLKGNTSRWFKFHCAPEFFPQLNRTMSSYLYCRKTVSNTSPSAPYYVEDEQICVTQASSSLWFECVSLNASPVIHRLCPCRDSLPGQTAICTKCL</sequence>
<dbReference type="AlphaFoldDB" id="A0A8T0D3I7"/>
<evidence type="ECO:0000256" key="8">
    <source>
        <dbReference type="ARBA" id="ARBA00022968"/>
    </source>
</evidence>
<evidence type="ECO:0000256" key="1">
    <source>
        <dbReference type="ARBA" id="ARBA00004323"/>
    </source>
</evidence>
<evidence type="ECO:0000256" key="4">
    <source>
        <dbReference type="ARBA" id="ARBA00012671"/>
    </source>
</evidence>
<dbReference type="OrthoDB" id="2113294at2759"/>
<feature type="transmembrane region" description="Helical" evidence="14">
    <location>
        <begin position="12"/>
        <end position="31"/>
    </location>
</feature>
<comment type="caution">
    <text evidence="16">The sequence shown here is derived from an EMBL/GenBank/DDBJ whole genome shotgun (WGS) entry which is preliminary data.</text>
</comment>
<dbReference type="PANTHER" id="PTHR15075:SF2">
    <property type="entry name" value="ALPHA-1,6-MANNOSYLGLYCOPROTEIN 6-BETA-N-ACETYLGLUCOSAMINYLTRANSFERASE"/>
    <property type="match status" value="1"/>
</dbReference>
<dbReference type="GO" id="GO:0000139">
    <property type="term" value="C:Golgi membrane"/>
    <property type="evidence" value="ECO:0007669"/>
    <property type="project" value="UniProtKB-SubCell"/>
</dbReference>
<evidence type="ECO:0000256" key="10">
    <source>
        <dbReference type="ARBA" id="ARBA00023034"/>
    </source>
</evidence>
<proteinExistence type="inferred from homology"/>
<evidence type="ECO:0000256" key="9">
    <source>
        <dbReference type="ARBA" id="ARBA00022989"/>
    </source>
</evidence>
<keyword evidence="7 14" id="KW-0812">Transmembrane</keyword>
<evidence type="ECO:0000259" key="15">
    <source>
        <dbReference type="Pfam" id="PF15024"/>
    </source>
</evidence>
<evidence type="ECO:0000256" key="3">
    <source>
        <dbReference type="ARBA" id="ARBA00007477"/>
    </source>
</evidence>
<dbReference type="EMBL" id="JTDF01021867">
    <property type="protein sequence ID" value="KAF8561278.1"/>
    <property type="molecule type" value="Genomic_DNA"/>
</dbReference>
<accession>A0A8T0D3I7</accession>
<evidence type="ECO:0000256" key="7">
    <source>
        <dbReference type="ARBA" id="ARBA00022692"/>
    </source>
</evidence>
<keyword evidence="9 14" id="KW-1133">Transmembrane helix</keyword>
<keyword evidence="5" id="KW-0328">Glycosyltransferase</keyword>
<evidence type="ECO:0000256" key="13">
    <source>
        <dbReference type="ARBA" id="ARBA00048243"/>
    </source>
</evidence>
<evidence type="ECO:0000256" key="12">
    <source>
        <dbReference type="ARBA" id="ARBA00023180"/>
    </source>
</evidence>
<dbReference type="EC" id="2.4.1.155" evidence="4"/>
<feature type="domain" description="Glycosyltransferase family 18 catalytic" evidence="15">
    <location>
        <begin position="83"/>
        <end position="415"/>
    </location>
</feature>
<dbReference type="Proteomes" id="UP000699462">
    <property type="component" value="Unassembled WGS sequence"/>
</dbReference>